<evidence type="ECO:0000256" key="3">
    <source>
        <dbReference type="ARBA" id="ARBA00022722"/>
    </source>
</evidence>
<evidence type="ECO:0000256" key="6">
    <source>
        <dbReference type="ARBA" id="ARBA00030388"/>
    </source>
</evidence>
<dbReference type="SUPFAM" id="SSF143011">
    <property type="entry name" value="RelE-like"/>
    <property type="match status" value="1"/>
</dbReference>
<keyword evidence="2" id="KW-1277">Toxin-antitoxin system</keyword>
<name>A0A9D1JQW2_9FIRM</name>
<dbReference type="EMBL" id="DVIT01000024">
    <property type="protein sequence ID" value="HIS47144.1"/>
    <property type="molecule type" value="Genomic_DNA"/>
</dbReference>
<gene>
    <name evidence="8" type="ORF">IAB46_06225</name>
</gene>
<dbReference type="PANTHER" id="PTHR38039:SF1">
    <property type="entry name" value="TOXIN YOEB"/>
    <property type="match status" value="1"/>
</dbReference>
<evidence type="ECO:0000256" key="1">
    <source>
        <dbReference type="ARBA" id="ARBA00008172"/>
    </source>
</evidence>
<keyword evidence="3" id="KW-0540">Nuclease</keyword>
<accession>A0A9D1JQW2</accession>
<evidence type="ECO:0000256" key="4">
    <source>
        <dbReference type="ARBA" id="ARBA00022759"/>
    </source>
</evidence>
<reference evidence="8" key="2">
    <citation type="journal article" date="2021" name="PeerJ">
        <title>Extensive microbial diversity within the chicken gut microbiome revealed by metagenomics and culture.</title>
        <authorList>
            <person name="Gilroy R."/>
            <person name="Ravi A."/>
            <person name="Getino M."/>
            <person name="Pursley I."/>
            <person name="Horton D.L."/>
            <person name="Alikhan N.F."/>
            <person name="Baker D."/>
            <person name="Gharbi K."/>
            <person name="Hall N."/>
            <person name="Watson M."/>
            <person name="Adriaenssens E.M."/>
            <person name="Foster-Nyarko E."/>
            <person name="Jarju S."/>
            <person name="Secka A."/>
            <person name="Antonio M."/>
            <person name="Oren A."/>
            <person name="Chaudhuri R.R."/>
            <person name="La Ragione R."/>
            <person name="Hildebrand F."/>
            <person name="Pallen M.J."/>
        </authorList>
    </citation>
    <scope>NUCLEOTIDE SEQUENCE</scope>
    <source>
        <strain evidence="8">CHK178-757</strain>
    </source>
</reference>
<dbReference type="NCBIfam" id="TIGR02116">
    <property type="entry name" value="toxin_Txe_YoeB"/>
    <property type="match status" value="1"/>
</dbReference>
<dbReference type="InterPro" id="IPR035093">
    <property type="entry name" value="RelE/ParE_toxin_dom_sf"/>
</dbReference>
<dbReference type="Gene3D" id="3.30.2310.20">
    <property type="entry name" value="RelE-like"/>
    <property type="match status" value="1"/>
</dbReference>
<evidence type="ECO:0000256" key="5">
    <source>
        <dbReference type="ARBA" id="ARBA00022801"/>
    </source>
</evidence>
<keyword evidence="5" id="KW-0378">Hydrolase</keyword>
<comment type="caution">
    <text evidence="8">The sequence shown here is derived from an EMBL/GenBank/DDBJ whole genome shotgun (WGS) entry which is preliminary data.</text>
</comment>
<dbReference type="GO" id="GO:0016787">
    <property type="term" value="F:hydrolase activity"/>
    <property type="evidence" value="ECO:0007669"/>
    <property type="project" value="UniProtKB-KW"/>
</dbReference>
<proteinExistence type="inferred from homology"/>
<dbReference type="GO" id="GO:0004519">
    <property type="term" value="F:endonuclease activity"/>
    <property type="evidence" value="ECO:0007669"/>
    <property type="project" value="UniProtKB-KW"/>
</dbReference>
<dbReference type="GO" id="GO:0045892">
    <property type="term" value="P:negative regulation of DNA-templated transcription"/>
    <property type="evidence" value="ECO:0007669"/>
    <property type="project" value="TreeGrafter"/>
</dbReference>
<keyword evidence="4" id="KW-0255">Endonuclease</keyword>
<dbReference type="PANTHER" id="PTHR38039">
    <property type="entry name" value="TOXIN YOEB"/>
    <property type="match status" value="1"/>
</dbReference>
<sequence>MNKVFTDNGCQDYVYWQTEDRKTLKKINRLLDDISRNGNSGIGKPEPLVGNLSGFWSRRIDGCVIIG</sequence>
<protein>
    <recommendedName>
        <fullName evidence="7">Endoribonuclease YoeB</fullName>
    </recommendedName>
    <alternativeName>
        <fullName evidence="6">Putative mRNA interferase YoeB</fullName>
    </alternativeName>
</protein>
<comment type="similarity">
    <text evidence="1">Belongs to the YoeB family.</text>
</comment>
<evidence type="ECO:0000256" key="2">
    <source>
        <dbReference type="ARBA" id="ARBA00022649"/>
    </source>
</evidence>
<dbReference type="GO" id="GO:0006401">
    <property type="term" value="P:RNA catabolic process"/>
    <property type="evidence" value="ECO:0007669"/>
    <property type="project" value="InterPro"/>
</dbReference>
<evidence type="ECO:0000256" key="7">
    <source>
        <dbReference type="ARBA" id="ARBA00050056"/>
    </source>
</evidence>
<organism evidence="8 9">
    <name type="scientific">Candidatus Scybalocola faecigallinarum</name>
    <dbReference type="NCBI Taxonomy" id="2840941"/>
    <lineage>
        <taxon>Bacteria</taxon>
        <taxon>Bacillati</taxon>
        <taxon>Bacillota</taxon>
        <taxon>Clostridia</taxon>
        <taxon>Lachnospirales</taxon>
        <taxon>Lachnospiraceae</taxon>
        <taxon>Lachnospiraceae incertae sedis</taxon>
        <taxon>Candidatus Scybalocola (ex Gilroy et al. 2021)</taxon>
    </lineage>
</organism>
<dbReference type="InterPro" id="IPR009614">
    <property type="entry name" value="YoeB_toxin"/>
</dbReference>
<evidence type="ECO:0000313" key="9">
    <source>
        <dbReference type="Proteomes" id="UP000823927"/>
    </source>
</evidence>
<dbReference type="Proteomes" id="UP000823927">
    <property type="component" value="Unassembled WGS sequence"/>
</dbReference>
<evidence type="ECO:0000313" key="8">
    <source>
        <dbReference type="EMBL" id="HIS47144.1"/>
    </source>
</evidence>
<dbReference type="Pfam" id="PF06769">
    <property type="entry name" value="YoeB_toxin"/>
    <property type="match status" value="1"/>
</dbReference>
<dbReference type="AlphaFoldDB" id="A0A9D1JQW2"/>
<reference evidence="8" key="1">
    <citation type="submission" date="2020-10" db="EMBL/GenBank/DDBJ databases">
        <authorList>
            <person name="Gilroy R."/>
        </authorList>
    </citation>
    <scope>NUCLEOTIDE SEQUENCE</scope>
    <source>
        <strain evidence="8">CHK178-757</strain>
    </source>
</reference>